<dbReference type="AlphaFoldDB" id="A0A067L2T0"/>
<organism evidence="1 2">
    <name type="scientific">Jatropha curcas</name>
    <name type="common">Barbados nut</name>
    <dbReference type="NCBI Taxonomy" id="180498"/>
    <lineage>
        <taxon>Eukaryota</taxon>
        <taxon>Viridiplantae</taxon>
        <taxon>Streptophyta</taxon>
        <taxon>Embryophyta</taxon>
        <taxon>Tracheophyta</taxon>
        <taxon>Spermatophyta</taxon>
        <taxon>Magnoliopsida</taxon>
        <taxon>eudicotyledons</taxon>
        <taxon>Gunneridae</taxon>
        <taxon>Pentapetalae</taxon>
        <taxon>rosids</taxon>
        <taxon>fabids</taxon>
        <taxon>Malpighiales</taxon>
        <taxon>Euphorbiaceae</taxon>
        <taxon>Crotonoideae</taxon>
        <taxon>Jatropheae</taxon>
        <taxon>Jatropha</taxon>
    </lineage>
</organism>
<reference evidence="1 2" key="1">
    <citation type="journal article" date="2014" name="PLoS ONE">
        <title>Global Analysis of Gene Expression Profiles in Physic Nut (Jatropha curcas L.) Seedlings Exposed to Salt Stress.</title>
        <authorList>
            <person name="Zhang L."/>
            <person name="Zhang C."/>
            <person name="Wu P."/>
            <person name="Chen Y."/>
            <person name="Li M."/>
            <person name="Jiang H."/>
            <person name="Wu G."/>
        </authorList>
    </citation>
    <scope>NUCLEOTIDE SEQUENCE [LARGE SCALE GENOMIC DNA]</scope>
    <source>
        <strain evidence="2">cv. GZQX0401</strain>
        <tissue evidence="1">Young leaves</tissue>
    </source>
</reference>
<sequence length="78" mass="9074">MKMAHTVRRKSLSYLLVGSVRKSEKVYLWSGLRKGQDEARVFVSWPDPTKACNYWLNWACDLNMLGPDPTWPTGRMKN</sequence>
<gene>
    <name evidence="1" type="ORF">JCGZ_04957</name>
</gene>
<accession>A0A067L2T0</accession>
<protein>
    <submittedName>
        <fullName evidence="1">Uncharacterized protein</fullName>
    </submittedName>
</protein>
<evidence type="ECO:0000313" key="2">
    <source>
        <dbReference type="Proteomes" id="UP000027138"/>
    </source>
</evidence>
<proteinExistence type="predicted"/>
<evidence type="ECO:0000313" key="1">
    <source>
        <dbReference type="EMBL" id="KDP38800.1"/>
    </source>
</evidence>
<dbReference type="EMBL" id="KK914355">
    <property type="protein sequence ID" value="KDP38800.1"/>
    <property type="molecule type" value="Genomic_DNA"/>
</dbReference>
<dbReference type="Proteomes" id="UP000027138">
    <property type="component" value="Unassembled WGS sequence"/>
</dbReference>
<name>A0A067L2T0_JATCU</name>
<keyword evidence="2" id="KW-1185">Reference proteome</keyword>